<dbReference type="EMBL" id="CP020715">
    <property type="protein sequence ID" value="ARJ05877.1"/>
    <property type="molecule type" value="Genomic_DNA"/>
</dbReference>
<gene>
    <name evidence="1" type="ORF">B5808_12060</name>
</gene>
<proteinExistence type="predicted"/>
<reference evidence="1 2" key="1">
    <citation type="submission" date="2017-04" db="EMBL/GenBank/DDBJ databases">
        <authorList>
            <person name="Afonso C.L."/>
            <person name="Miller P.J."/>
            <person name="Scott M.A."/>
            <person name="Spackman E."/>
            <person name="Goraichik I."/>
            <person name="Dimitrov K.M."/>
            <person name="Suarez D.L."/>
            <person name="Swayne D.E."/>
        </authorList>
    </citation>
    <scope>NUCLEOTIDE SEQUENCE [LARGE SCALE GENOMIC DNA]</scope>
    <source>
        <strain evidence="2">XA(T)</strain>
    </source>
</reference>
<dbReference type="AlphaFoldDB" id="A0A1X9LL80"/>
<evidence type="ECO:0000313" key="1">
    <source>
        <dbReference type="EMBL" id="ARJ05877.1"/>
    </source>
</evidence>
<protein>
    <submittedName>
        <fullName evidence="1">Uncharacterized protein</fullName>
    </submittedName>
</protein>
<dbReference type="SUPFAM" id="SSF52980">
    <property type="entry name" value="Restriction endonuclease-like"/>
    <property type="match status" value="1"/>
</dbReference>
<accession>A0A1X9LL80</accession>
<evidence type="ECO:0000313" key="2">
    <source>
        <dbReference type="Proteomes" id="UP000192775"/>
    </source>
</evidence>
<keyword evidence="2" id="KW-1185">Reference proteome</keyword>
<dbReference type="STRING" id="1619308.B5808_12060"/>
<dbReference type="KEGG" id="cphy:B5808_12060"/>
<organism evidence="1 2">
    <name type="scientific">Cnuibacter physcomitrellae</name>
    <dbReference type="NCBI Taxonomy" id="1619308"/>
    <lineage>
        <taxon>Bacteria</taxon>
        <taxon>Bacillati</taxon>
        <taxon>Actinomycetota</taxon>
        <taxon>Actinomycetes</taxon>
        <taxon>Micrococcales</taxon>
        <taxon>Microbacteriaceae</taxon>
        <taxon>Cnuibacter</taxon>
    </lineage>
</organism>
<dbReference type="RefSeq" id="WP_085020015.1">
    <property type="nucleotide sequence ID" value="NZ_BMHD01000001.1"/>
</dbReference>
<dbReference type="Proteomes" id="UP000192775">
    <property type="component" value="Chromosome"/>
</dbReference>
<sequence length="317" mass="34101">MRHRALPSELAAAFSVRGAQALGVGEGRLRGRDLVRPFSGVRMTAPPQSLRDRCVAYATRTHPEHFFSHTTAAYLWGAPLPANATAALHVSAIVPAKGPGREGIEGHRLSDNEIAPIVLRGLRVADAASAFLQAATLLRLDDLVAVGDHLILEPAFAEPGRPFTTIDELRRRLTDSRSHGAGKATKAAVLLRQGAESRPETLVRLAIRRFGLPEPVLGSVLRTPAGAFVARLDMDYPAFGVAVEYDGDQHRTSTQQYEKDMVRLDAVRRTGREVVRIRKSGLANDALPAALAVARALASAGCAPAARALSRFPSRNR</sequence>
<dbReference type="InterPro" id="IPR011335">
    <property type="entry name" value="Restrct_endonuc-II-like"/>
</dbReference>
<name>A0A1X9LL80_9MICO</name>